<dbReference type="GeneID" id="56928155"/>
<reference evidence="3 4" key="1">
    <citation type="submission" date="2019-06" db="EMBL/GenBank/DDBJ databases">
        <title>Complete genome sequence of Helicobacter suis SNTW101c.</title>
        <authorList>
            <person name="Rimbara E."/>
            <person name="Suzuki M."/>
            <person name="Matsui H."/>
            <person name="Nakamura M."/>
            <person name="Mori S."/>
            <person name="Shibayama K."/>
        </authorList>
    </citation>
    <scope>NUCLEOTIDE SEQUENCE [LARGE SCALE GENOMIC DNA]</scope>
    <source>
        <strain evidence="3 4">SNTW101c</strain>
    </source>
</reference>
<dbReference type="EMBL" id="AP019774">
    <property type="protein sequence ID" value="BCD70451.1"/>
    <property type="molecule type" value="Genomic_DNA"/>
</dbReference>
<sequence>MWYVLKNKDKEVVRFKLQVKEQVINDVKIKDYFIDDASIVLQPTLLPRSFDDYKSVTDNVEHWIRARKIPKNRAFVKEITKSLQLNPDNFLSYVDVTLALSLNDTYWIAPADKNYLWKDYNLYENSFNETLALVAFAGHSAKLEGLVTSPELTTNGMLKKCWRKNTVSGNIELLKGWSILGHNEYGKEPYCEYYMAQIAATLGFEHVHYDLQKFHGEIVSSCELFTNQQYGYLPMYYCLDKKTRIRKNDTATYLASMTKLYGEDAFYDLLLFDALTFNTDRHLGNFGMLIDNDTNEFVKPAPIFDNGMAFFNHITEYDLDNIPAYFTDEHSALGISFSRQLEIACQPRHIELLSKLAKFTFTRHEKYNLSEKWLQAGEKFIQQRSQEIIQIIAKKQAKSQETPLHSQTFPTPPTPQHKEPPTPSKRRRR</sequence>
<evidence type="ECO:0000256" key="1">
    <source>
        <dbReference type="SAM" id="MobiDB-lite"/>
    </source>
</evidence>
<dbReference type="Proteomes" id="UP000317935">
    <property type="component" value="Chromosome"/>
</dbReference>
<proteinExistence type="predicted"/>
<evidence type="ECO:0000313" key="5">
    <source>
        <dbReference type="Proteomes" id="UP000509742"/>
    </source>
</evidence>
<accession>A0A6J4CYK2</accession>
<dbReference type="Proteomes" id="UP000509742">
    <property type="component" value="Chromosome"/>
</dbReference>
<dbReference type="AlphaFoldDB" id="A0A6J4CYK2"/>
<name>A0A6J4CYK2_9HELI</name>
<dbReference type="Gene3D" id="1.10.1070.20">
    <property type="match status" value="1"/>
</dbReference>
<dbReference type="OrthoDB" id="9812605at2"/>
<keyword evidence="5" id="KW-1185">Reference proteome</keyword>
<evidence type="ECO:0000313" key="3">
    <source>
        <dbReference type="EMBL" id="BCD70451.1"/>
    </source>
</evidence>
<evidence type="ECO:0000313" key="4">
    <source>
        <dbReference type="Proteomes" id="UP000317935"/>
    </source>
</evidence>
<dbReference type="RefSeq" id="WP_006563803.1">
    <property type="nucleotide sequence ID" value="NZ_AP019774.1"/>
</dbReference>
<feature type="region of interest" description="Disordered" evidence="1">
    <location>
        <begin position="394"/>
        <end position="429"/>
    </location>
</feature>
<evidence type="ECO:0000313" key="2">
    <source>
        <dbReference type="EMBL" id="BCD45403.1"/>
    </source>
</evidence>
<organism evidence="3 4">
    <name type="scientific">Helicobacter suis</name>
    <dbReference type="NCBI Taxonomy" id="104628"/>
    <lineage>
        <taxon>Bacteria</taxon>
        <taxon>Pseudomonadati</taxon>
        <taxon>Campylobacterota</taxon>
        <taxon>Epsilonproteobacteria</taxon>
        <taxon>Campylobacterales</taxon>
        <taxon>Helicobacteraceae</taxon>
        <taxon>Helicobacter</taxon>
    </lineage>
</organism>
<protein>
    <recommendedName>
        <fullName evidence="6">Transcriptional regulator</fullName>
    </recommendedName>
</protein>
<reference evidence="2 5" key="2">
    <citation type="submission" date="2020-04" db="EMBL/GenBank/DDBJ databases">
        <title>Genomic analysis of gastric non-Helicobacter pylori Helicobacters isolated in Japan.</title>
        <authorList>
            <person name="Suzuki M."/>
            <person name="Rimbara E."/>
        </authorList>
    </citation>
    <scope>NUCLEOTIDE SEQUENCE [LARGE SCALE GENOMIC DNA]</scope>
    <source>
        <strain evidence="2 5">NHP19-0020</strain>
    </source>
</reference>
<dbReference type="EMBL" id="AP023036">
    <property type="protein sequence ID" value="BCD45403.1"/>
    <property type="molecule type" value="Genomic_DNA"/>
</dbReference>
<gene>
    <name evidence="2" type="ORF">NHP190020_04420</name>
    <name evidence="3" type="ORF">SNTW_10960</name>
</gene>
<evidence type="ECO:0008006" key="6">
    <source>
        <dbReference type="Google" id="ProtNLM"/>
    </source>
</evidence>